<dbReference type="Gene3D" id="3.90.70.10">
    <property type="entry name" value="Cysteine proteinases"/>
    <property type="match status" value="1"/>
</dbReference>
<organism evidence="1 2">
    <name type="scientific">Candidatus Eisenbergiella pullistercoris</name>
    <dbReference type="NCBI Taxonomy" id="2838555"/>
    <lineage>
        <taxon>Bacteria</taxon>
        <taxon>Bacillati</taxon>
        <taxon>Bacillota</taxon>
        <taxon>Clostridia</taxon>
        <taxon>Lachnospirales</taxon>
        <taxon>Lachnospiraceae</taxon>
        <taxon>Eisenbergiella</taxon>
    </lineage>
</organism>
<evidence type="ECO:0008006" key="3">
    <source>
        <dbReference type="Google" id="ProtNLM"/>
    </source>
</evidence>
<sequence>MKKTIIRGCVCAVVFVAALIVSGILLNRGNTDMTAEMEPPRLPTVYIDQGGLRVNRMDGYLYEMEEASMTGRILPVGTDRRLSVEIVPCGIPVEALSYEVRSADGSRLVEDTAAPELTEENGVLRADIVLKDLIDENVEYSLIFRLLLEDGREALYYMRVIQQEESGVQEKLDFVAGFSRDTFDDASCAALAVYMETNADGDASAPGRVTIHSSMDQLGWGGLDVRQETEPVFTILDMTGQTAAVSVEYLVSYPRDGREAYAFVRELYRIRSGAERMYLLDYERTMSEYFAEDAASFADENVVLGIRDTDVEMEESEGGDVVAFAQNGVLYSLNVTDSRLARLFSFHDMESLDERAFPDDRNFKILQVDEAGNVFFMAYGYISSGRRQGSCGVQVYFYDGSANTVEELAFLPSRKSPGILKAQIEQLAYINGKNELYLLLDDRICCVHLDSWTAEMTAENLSTGGCSVSESNRMIAWQSGERYASESLILMNLSTGEQTEIPAGEGNYILPLGFMGEDLVYGIARQTDLFRDETGTLIFPMHQVRIQDENGGILMTYEKAGYYVTGCEMTGNQIVLSRMERNAFGGYTVCGDDQIVSSRTEDGQISEIVTSDTERDGRLTEIRLRTGVKTGQLKILTPGEVLYEGSREVEIPPSQETEELYYVYSLDGDVAFAADPGEAIVLAEESVGRVTARSGFYIWKTERLHTANQITQIDGAGTDGERDSLEVCLDEILSYEGITRNTGYLLEQGKTVAKVLQENLPDVQALDLTGCSLESVLYYPDREIPVLALLEDGSAVLITGFDEHNIILMDPGTGQVSRMGRGDAASWFEENGNRFVSYVKIPEQ</sequence>
<dbReference type="EMBL" id="DXDD01000041">
    <property type="protein sequence ID" value="HIY59673.1"/>
    <property type="molecule type" value="Genomic_DNA"/>
</dbReference>
<comment type="caution">
    <text evidence="1">The sequence shown here is derived from an EMBL/GenBank/DDBJ whole genome shotgun (WGS) entry which is preliminary data.</text>
</comment>
<accession>A0A9D1YNR2</accession>
<dbReference type="Proteomes" id="UP000824007">
    <property type="component" value="Unassembled WGS sequence"/>
</dbReference>
<reference evidence="1" key="1">
    <citation type="journal article" date="2021" name="PeerJ">
        <title>Extensive microbial diversity within the chicken gut microbiome revealed by metagenomics and culture.</title>
        <authorList>
            <person name="Gilroy R."/>
            <person name="Ravi A."/>
            <person name="Getino M."/>
            <person name="Pursley I."/>
            <person name="Horton D.L."/>
            <person name="Alikhan N.F."/>
            <person name="Baker D."/>
            <person name="Gharbi K."/>
            <person name="Hall N."/>
            <person name="Watson M."/>
            <person name="Adriaenssens E.M."/>
            <person name="Foster-Nyarko E."/>
            <person name="Jarju S."/>
            <person name="Secka A."/>
            <person name="Antonio M."/>
            <person name="Oren A."/>
            <person name="Chaudhuri R.R."/>
            <person name="La Ragione R."/>
            <person name="Hildebrand F."/>
            <person name="Pallen M.J."/>
        </authorList>
    </citation>
    <scope>NUCLEOTIDE SEQUENCE</scope>
    <source>
        <strain evidence="1">ChiSxjej3B15-24422</strain>
    </source>
</reference>
<proteinExistence type="predicted"/>
<dbReference type="AlphaFoldDB" id="A0A9D1YNR2"/>
<protein>
    <recommendedName>
        <fullName evidence="3">Peptidase C39 domain-containing protein</fullName>
    </recommendedName>
</protein>
<evidence type="ECO:0000313" key="2">
    <source>
        <dbReference type="Proteomes" id="UP000824007"/>
    </source>
</evidence>
<evidence type="ECO:0000313" key="1">
    <source>
        <dbReference type="EMBL" id="HIY59673.1"/>
    </source>
</evidence>
<gene>
    <name evidence="1" type="ORF">H9831_03175</name>
</gene>
<name>A0A9D1YNR2_9FIRM</name>
<dbReference type="SUPFAM" id="SSF82171">
    <property type="entry name" value="DPP6 N-terminal domain-like"/>
    <property type="match status" value="1"/>
</dbReference>
<reference evidence="1" key="2">
    <citation type="submission" date="2021-04" db="EMBL/GenBank/DDBJ databases">
        <authorList>
            <person name="Gilroy R."/>
        </authorList>
    </citation>
    <scope>NUCLEOTIDE SEQUENCE</scope>
    <source>
        <strain evidence="1">ChiSxjej3B15-24422</strain>
    </source>
</reference>